<dbReference type="OrthoDB" id="1799542at2"/>
<protein>
    <submittedName>
        <fullName evidence="2">Uncharacterized protein</fullName>
    </submittedName>
</protein>
<dbReference type="RefSeq" id="WP_014184667.1">
    <property type="nucleotide sequence ID" value="NC_016584.1"/>
</dbReference>
<reference evidence="3" key="1">
    <citation type="submission" date="2011-11" db="EMBL/GenBank/DDBJ databases">
        <title>Complete sequence of Desulfosporosinus orientis DSM 765.</title>
        <authorList>
            <person name="Lucas S."/>
            <person name="Han J."/>
            <person name="Lapidus A."/>
            <person name="Cheng J.-F."/>
            <person name="Goodwin L."/>
            <person name="Pitluck S."/>
            <person name="Peters L."/>
            <person name="Ovchinnikova G."/>
            <person name="Teshima H."/>
            <person name="Detter J.C."/>
            <person name="Han C."/>
            <person name="Tapia R."/>
            <person name="Land M."/>
            <person name="Hauser L."/>
            <person name="Kyrpides N."/>
            <person name="Ivanova N."/>
            <person name="Pagani I."/>
            <person name="Pester M."/>
            <person name="Spring S."/>
            <person name="Ollivier B."/>
            <person name="Rattei T."/>
            <person name="Klenk H.-P."/>
            <person name="Wagner M."/>
            <person name="Loy A."/>
            <person name="Woyke T."/>
        </authorList>
    </citation>
    <scope>NUCLEOTIDE SEQUENCE [LARGE SCALE GENOMIC DNA]</scope>
    <source>
        <strain evidence="3">ATCC 19365 / DSM 765 / NCIMB 8382 / VKM B-1628</strain>
    </source>
</reference>
<evidence type="ECO:0000313" key="2">
    <source>
        <dbReference type="EMBL" id="AET67858.1"/>
    </source>
</evidence>
<accession>G7WB77</accession>
<evidence type="ECO:0000256" key="1">
    <source>
        <dbReference type="SAM" id="Phobius"/>
    </source>
</evidence>
<dbReference type="eggNOG" id="ENOG502ZUR7">
    <property type="taxonomic scope" value="Bacteria"/>
</dbReference>
<reference evidence="2 3" key="2">
    <citation type="journal article" date="2012" name="J. Bacteriol.">
        <title>Complete genome sequences of Desulfosporosinus orientis DSM765T, Desulfosporosinus youngiae DSM17734T, Desulfosporosinus meridiei DSM13257T, and Desulfosporosinus acidiphilus DSM22704T.</title>
        <authorList>
            <person name="Pester M."/>
            <person name="Brambilla E."/>
            <person name="Alazard D."/>
            <person name="Rattei T."/>
            <person name="Weinmaier T."/>
            <person name="Han J."/>
            <person name="Lucas S."/>
            <person name="Lapidus A."/>
            <person name="Cheng J.F."/>
            <person name="Goodwin L."/>
            <person name="Pitluck S."/>
            <person name="Peters L."/>
            <person name="Ovchinnikova G."/>
            <person name="Teshima H."/>
            <person name="Detter J.C."/>
            <person name="Han C.S."/>
            <person name="Tapia R."/>
            <person name="Land M.L."/>
            <person name="Hauser L."/>
            <person name="Kyrpides N.C."/>
            <person name="Ivanova N.N."/>
            <person name="Pagani I."/>
            <person name="Huntmann M."/>
            <person name="Wei C.L."/>
            <person name="Davenport K.W."/>
            <person name="Daligault H."/>
            <person name="Chain P.S."/>
            <person name="Chen A."/>
            <person name="Mavromatis K."/>
            <person name="Markowitz V."/>
            <person name="Szeto E."/>
            <person name="Mikhailova N."/>
            <person name="Pati A."/>
            <person name="Wagner M."/>
            <person name="Woyke T."/>
            <person name="Ollivier B."/>
            <person name="Klenk H.P."/>
            <person name="Spring S."/>
            <person name="Loy A."/>
        </authorList>
    </citation>
    <scope>NUCLEOTIDE SEQUENCE [LARGE SCALE GENOMIC DNA]</scope>
    <source>
        <strain evidence="3">ATCC 19365 / DSM 765 / NCIMB 8382 / VKM B-1628</strain>
    </source>
</reference>
<evidence type="ECO:0000313" key="3">
    <source>
        <dbReference type="Proteomes" id="UP000006346"/>
    </source>
</evidence>
<dbReference type="Proteomes" id="UP000006346">
    <property type="component" value="Chromosome"/>
</dbReference>
<keyword evidence="1" id="KW-0472">Membrane</keyword>
<dbReference type="EMBL" id="CP003108">
    <property type="protein sequence ID" value="AET67858.1"/>
    <property type="molecule type" value="Genomic_DNA"/>
</dbReference>
<name>G7WB77_DESOD</name>
<organism evidence="2 3">
    <name type="scientific">Desulfosporosinus orientis (strain ATCC 19365 / DSM 765 / NCIMB 8382 / VKM B-1628 / Singapore I)</name>
    <name type="common">Desulfotomaculum orientis</name>
    <dbReference type="NCBI Taxonomy" id="768706"/>
    <lineage>
        <taxon>Bacteria</taxon>
        <taxon>Bacillati</taxon>
        <taxon>Bacillota</taxon>
        <taxon>Clostridia</taxon>
        <taxon>Eubacteriales</taxon>
        <taxon>Desulfitobacteriaceae</taxon>
        <taxon>Desulfosporosinus</taxon>
    </lineage>
</organism>
<gene>
    <name evidence="2" type="ordered locus">Desor_2260</name>
</gene>
<dbReference type="KEGG" id="dor:Desor_2260"/>
<dbReference type="AlphaFoldDB" id="G7WB77"/>
<sequence>MGGITLFVVVNALFPLFIGIFAIYFFVNVMRFMKEKIKLDEQRIEQTNRFIEIYKSNKDFNN</sequence>
<keyword evidence="3" id="KW-1185">Reference proteome</keyword>
<keyword evidence="1" id="KW-0812">Transmembrane</keyword>
<dbReference type="PATRIC" id="fig|768706.3.peg.2272"/>
<keyword evidence="1" id="KW-1133">Transmembrane helix</keyword>
<feature type="transmembrane region" description="Helical" evidence="1">
    <location>
        <begin position="6"/>
        <end position="27"/>
    </location>
</feature>
<dbReference type="HOGENOM" id="CLU_208386_0_0_9"/>
<proteinExistence type="predicted"/>